<reference evidence="2 3" key="1">
    <citation type="submission" date="2017-06" db="EMBL/GenBank/DDBJ databases">
        <title>Novel microbial phyla capable of carbon fixation and sulfur reduction in deep-sea sediments.</title>
        <authorList>
            <person name="Huang J."/>
            <person name="Baker B."/>
            <person name="Wang Y."/>
        </authorList>
    </citation>
    <scope>NUCLEOTIDE SEQUENCE [LARGE SCALE GENOMIC DNA]</scope>
    <source>
        <strain evidence="2">B3_LCP</strain>
    </source>
</reference>
<proteinExistence type="predicted"/>
<dbReference type="AlphaFoldDB" id="A0A532V544"/>
<feature type="chain" id="PRO_5022245963" description="Tachylectin 2 domain-containing protein" evidence="1">
    <location>
        <begin position="24"/>
        <end position="394"/>
    </location>
</feature>
<dbReference type="EMBL" id="NJBN01000001">
    <property type="protein sequence ID" value="TKJ42315.1"/>
    <property type="molecule type" value="Genomic_DNA"/>
</dbReference>
<accession>A0A532V544</accession>
<organism evidence="2 3">
    <name type="scientific">candidate division LCP-89 bacterium B3_LCP</name>
    <dbReference type="NCBI Taxonomy" id="2012998"/>
    <lineage>
        <taxon>Bacteria</taxon>
        <taxon>Pseudomonadati</taxon>
        <taxon>Bacteria division LCP-89</taxon>
    </lineage>
</organism>
<comment type="caution">
    <text evidence="2">The sequence shown here is derived from an EMBL/GenBank/DDBJ whole genome shotgun (WGS) entry which is preliminary data.</text>
</comment>
<evidence type="ECO:0000313" key="2">
    <source>
        <dbReference type="EMBL" id="TKJ42315.1"/>
    </source>
</evidence>
<feature type="signal peptide" evidence="1">
    <location>
        <begin position="1"/>
        <end position="23"/>
    </location>
</feature>
<dbReference type="Proteomes" id="UP000319619">
    <property type="component" value="Unassembled WGS sequence"/>
</dbReference>
<sequence>MRFKIFLLLIPLFLLTLTAPTHAWWFEYNTPEENLPIAVDENIWESDPIALPSGNGSTLVVFYNGEVGICYQLIDRYGELVFPEPQSIVTGPDDSDRYYPKAISDGDGGAFVAWRVYFTSPNQGYYIQHLDSLGNRVWDEGIQLTDWEESDFTLNVDGQGGLYFAAKYTGPGSNGSDIWAQRIDADGQFMWGDSGRFILCLPYNERYPEITHDGNGGLYIVWEDWRSPYTTAGALFMQRFDEYSFQVWPDPAGIFIYEGAWYHDVIPDGEGGFILHTGSATYGYAFRIGSDGTTLWSRDHVSWGSGYQEIVPGEPGYFYLGYSWGPMYAQRMDVDGNFYWPDWSIGQYGALMGELDNFDHGSYPDWAYKYPYFFAGCPTACCGIISLTCPPMSF</sequence>
<name>A0A532V544_UNCL8</name>
<evidence type="ECO:0008006" key="4">
    <source>
        <dbReference type="Google" id="ProtNLM"/>
    </source>
</evidence>
<gene>
    <name evidence="2" type="ORF">CEE37_01145</name>
</gene>
<evidence type="ECO:0000256" key="1">
    <source>
        <dbReference type="SAM" id="SignalP"/>
    </source>
</evidence>
<keyword evidence="1" id="KW-0732">Signal</keyword>
<protein>
    <recommendedName>
        <fullName evidence="4">Tachylectin 2 domain-containing protein</fullName>
    </recommendedName>
</protein>
<evidence type="ECO:0000313" key="3">
    <source>
        <dbReference type="Proteomes" id="UP000319619"/>
    </source>
</evidence>